<dbReference type="InterPro" id="IPR052894">
    <property type="entry name" value="AsmA-related"/>
</dbReference>
<evidence type="ECO:0000256" key="1">
    <source>
        <dbReference type="SAM" id="MobiDB-lite"/>
    </source>
</evidence>
<name>A0ABW5ECQ9_9GAMM</name>
<protein>
    <submittedName>
        <fullName evidence="3">AsmA family protein</fullName>
    </submittedName>
</protein>
<feature type="domain" description="AsmA" evidence="2">
    <location>
        <begin position="233"/>
        <end position="545"/>
    </location>
</feature>
<dbReference type="Pfam" id="PF05170">
    <property type="entry name" value="AsmA"/>
    <property type="match status" value="2"/>
</dbReference>
<accession>A0ABW5ECQ9</accession>
<dbReference type="Proteomes" id="UP001597425">
    <property type="component" value="Unassembled WGS sequence"/>
</dbReference>
<dbReference type="PANTHER" id="PTHR30441:SF8">
    <property type="entry name" value="DUF748 DOMAIN-CONTAINING PROTEIN"/>
    <property type="match status" value="1"/>
</dbReference>
<keyword evidence="4" id="KW-1185">Reference proteome</keyword>
<feature type="region of interest" description="Disordered" evidence="1">
    <location>
        <begin position="132"/>
        <end position="153"/>
    </location>
</feature>
<comment type="caution">
    <text evidence="3">The sequence shown here is derived from an EMBL/GenBank/DDBJ whole genome shotgun (WGS) entry which is preliminary data.</text>
</comment>
<gene>
    <name evidence="3" type="ORF">ACFSKX_12145</name>
</gene>
<sequence length="688" mass="75040">MAWIKHTLIALLVVFLLLAGAVAWLLAGVDVNQYKPQLEQLAAEQGVALKLDGDIGWQLWPNIALELEGVQLAPLPQPDEPLVRAERVAVGVALMPLLKRRVEAKEIVLLGPQIDLSVDEQGRGNWERITEAMEEKQKQRAEEPPELEVPREGEQQALDLALEKLRLEDGRLSYRDAGSDTEYSVEQLRVSADNLVPGGEPGRIEASAEMTGSALKQPVLLQLTSTLALDEGLNGLRLQPATIDLSSGEAAASINLRGHVRRSAADRPWQIQMQVTADAEPLRPWLAVTGTELTTQSASALQKLSLETSIEGTDKKFDLSPLQLELDGTRFTGNAQVRNANIPGLDLTLRGDTLVVDDYLPPPSPEAEQPQEPEAAAEPTPLPLTAMRGFKANLDLSLKQLRAVDLQMDNPQLQLTVDNGLYQLQKLAADLYGGELNTDGRFNARGQSAEATLNGGLTNVEISRVQQALFPSDRVKVSGKSSVTWEARTSGADTRQLQKQLRGTVQVSSDQLALAPFNLEKGMCQLIELAQSGGDTGETEQPQRQWPASTRLQDLRANITIEGDKVTVQEILAGVEKIALTGDGDVDLEEGNFDFALGLAVVGERTSADGCRVTSDRWRNHPLPLRCKDSFADASATSCKPDSRRIGKLLGEAAKQEAKQKVEEKYGEKLKEKTEELKDKFKGLFGND</sequence>
<organism evidence="3 4">
    <name type="scientific">Microbulbifer halophilus</name>
    <dbReference type="NCBI Taxonomy" id="453963"/>
    <lineage>
        <taxon>Bacteria</taxon>
        <taxon>Pseudomonadati</taxon>
        <taxon>Pseudomonadota</taxon>
        <taxon>Gammaproteobacteria</taxon>
        <taxon>Cellvibrionales</taxon>
        <taxon>Microbulbiferaceae</taxon>
        <taxon>Microbulbifer</taxon>
    </lineage>
</organism>
<reference evidence="4" key="1">
    <citation type="journal article" date="2019" name="Int. J. Syst. Evol. Microbiol.">
        <title>The Global Catalogue of Microorganisms (GCM) 10K type strain sequencing project: providing services to taxonomists for standard genome sequencing and annotation.</title>
        <authorList>
            <consortium name="The Broad Institute Genomics Platform"/>
            <consortium name="The Broad Institute Genome Sequencing Center for Infectious Disease"/>
            <person name="Wu L."/>
            <person name="Ma J."/>
        </authorList>
    </citation>
    <scope>NUCLEOTIDE SEQUENCE [LARGE SCALE GENOMIC DNA]</scope>
    <source>
        <strain evidence="4">KCTC 12848</strain>
    </source>
</reference>
<evidence type="ECO:0000259" key="2">
    <source>
        <dbReference type="Pfam" id="PF05170"/>
    </source>
</evidence>
<dbReference type="PANTHER" id="PTHR30441">
    <property type="entry name" value="DUF748 DOMAIN-CONTAINING PROTEIN"/>
    <property type="match status" value="1"/>
</dbReference>
<proteinExistence type="predicted"/>
<evidence type="ECO:0000313" key="4">
    <source>
        <dbReference type="Proteomes" id="UP001597425"/>
    </source>
</evidence>
<dbReference type="EMBL" id="JBHUJD010000014">
    <property type="protein sequence ID" value="MFD2311169.1"/>
    <property type="molecule type" value="Genomic_DNA"/>
</dbReference>
<dbReference type="InterPro" id="IPR007844">
    <property type="entry name" value="AsmA"/>
</dbReference>
<evidence type="ECO:0000313" key="3">
    <source>
        <dbReference type="EMBL" id="MFD2311169.1"/>
    </source>
</evidence>
<dbReference type="RefSeq" id="WP_265721238.1">
    <property type="nucleotide sequence ID" value="NZ_JAPIVK010000009.1"/>
</dbReference>
<feature type="domain" description="AsmA" evidence="2">
    <location>
        <begin position="7"/>
        <end position="199"/>
    </location>
</feature>